<comment type="caution">
    <text evidence="3">The sequence shown here is derived from an EMBL/GenBank/DDBJ whole genome shotgun (WGS) entry which is preliminary data.</text>
</comment>
<sequence length="262" mass="28724">MQKVVIALLALLASGALAEEPTQSNDTKPEVEDLQTSKTAENEATPIKKAKSEKHHDDPTKVVTKFSLGYTGEVKVSGSVGLDDARMLNASVYGDGGEWTLGGSWLFDIGIVNFYFSNSEYDDGSSNTSYSIGTFVPLSYFGIEPAGWQIFPMFGYNYSDGDSMQEVYDPQKKVSEYVLMPTQSHGGYLGGFAFKPINETWSVMTFAGGSMGSEDYRNYWVGGGVSYAFTHNQSINLYATYDDSTLYEADSTVGLSYKIEFD</sequence>
<evidence type="ECO:0000256" key="2">
    <source>
        <dbReference type="SAM" id="SignalP"/>
    </source>
</evidence>
<protein>
    <recommendedName>
        <fullName evidence="5">Outer membrane protein beta-barrel domain-containing protein</fullName>
    </recommendedName>
</protein>
<feature type="signal peptide" evidence="2">
    <location>
        <begin position="1"/>
        <end position="18"/>
    </location>
</feature>
<feature type="chain" id="PRO_5040986304" description="Outer membrane protein beta-barrel domain-containing protein" evidence="2">
    <location>
        <begin position="19"/>
        <end position="262"/>
    </location>
</feature>
<dbReference type="Proteomes" id="UP001155586">
    <property type="component" value="Unassembled WGS sequence"/>
</dbReference>
<organism evidence="3 4">
    <name type="scientific">Vibrio paucivorans</name>
    <dbReference type="NCBI Taxonomy" id="2829489"/>
    <lineage>
        <taxon>Bacteria</taxon>
        <taxon>Pseudomonadati</taxon>
        <taxon>Pseudomonadota</taxon>
        <taxon>Gammaproteobacteria</taxon>
        <taxon>Vibrionales</taxon>
        <taxon>Vibrionaceae</taxon>
        <taxon>Vibrio</taxon>
    </lineage>
</organism>
<dbReference type="AlphaFoldDB" id="A0A9X3HPT8"/>
<reference evidence="3" key="1">
    <citation type="submission" date="2022-02" db="EMBL/GenBank/DDBJ databases">
        <title>Vibrio sp. nov., a new bacterium isolated from Bohai sea, China.</title>
        <authorList>
            <person name="Yuan Y."/>
        </authorList>
    </citation>
    <scope>NUCLEOTIDE SEQUENCE</scope>
    <source>
        <strain evidence="3">DBSS07</strain>
    </source>
</reference>
<dbReference type="EMBL" id="JAKRRX010000011">
    <property type="protein sequence ID" value="MCW8332859.1"/>
    <property type="molecule type" value="Genomic_DNA"/>
</dbReference>
<evidence type="ECO:0000313" key="3">
    <source>
        <dbReference type="EMBL" id="MCW8332859.1"/>
    </source>
</evidence>
<feature type="region of interest" description="Disordered" evidence="1">
    <location>
        <begin position="19"/>
        <end position="58"/>
    </location>
</feature>
<name>A0A9X3HPT8_9VIBR</name>
<evidence type="ECO:0008006" key="5">
    <source>
        <dbReference type="Google" id="ProtNLM"/>
    </source>
</evidence>
<accession>A0A9X3HPT8</accession>
<gene>
    <name evidence="3" type="ORF">MD483_03310</name>
</gene>
<proteinExistence type="predicted"/>
<evidence type="ECO:0000313" key="4">
    <source>
        <dbReference type="Proteomes" id="UP001155586"/>
    </source>
</evidence>
<dbReference type="RefSeq" id="WP_265686563.1">
    <property type="nucleotide sequence ID" value="NZ_JAKRRX010000011.1"/>
</dbReference>
<keyword evidence="4" id="KW-1185">Reference proteome</keyword>
<keyword evidence="2" id="KW-0732">Signal</keyword>
<evidence type="ECO:0000256" key="1">
    <source>
        <dbReference type="SAM" id="MobiDB-lite"/>
    </source>
</evidence>